<reference evidence="1" key="1">
    <citation type="journal article" date="2015" name="Nature">
        <title>Complex archaea that bridge the gap between prokaryotes and eukaryotes.</title>
        <authorList>
            <person name="Spang A."/>
            <person name="Saw J.H."/>
            <person name="Jorgensen S.L."/>
            <person name="Zaremba-Niedzwiedzka K."/>
            <person name="Martijn J."/>
            <person name="Lind A.E."/>
            <person name="van Eijk R."/>
            <person name="Schleper C."/>
            <person name="Guy L."/>
            <person name="Ettema T.J."/>
        </authorList>
    </citation>
    <scope>NUCLEOTIDE SEQUENCE</scope>
</reference>
<evidence type="ECO:0000313" key="1">
    <source>
        <dbReference type="EMBL" id="KKN16829.1"/>
    </source>
</evidence>
<dbReference type="AlphaFoldDB" id="A0A0F9NFV9"/>
<gene>
    <name evidence="1" type="ORF">LCGC14_0972140</name>
</gene>
<proteinExistence type="predicted"/>
<organism evidence="1">
    <name type="scientific">marine sediment metagenome</name>
    <dbReference type="NCBI Taxonomy" id="412755"/>
    <lineage>
        <taxon>unclassified sequences</taxon>
        <taxon>metagenomes</taxon>
        <taxon>ecological metagenomes</taxon>
    </lineage>
</organism>
<protein>
    <submittedName>
        <fullName evidence="1">Uncharacterized protein</fullName>
    </submittedName>
</protein>
<name>A0A0F9NFV9_9ZZZZ</name>
<dbReference type="EMBL" id="LAZR01003578">
    <property type="protein sequence ID" value="KKN16829.1"/>
    <property type="molecule type" value="Genomic_DNA"/>
</dbReference>
<accession>A0A0F9NFV9</accession>
<comment type="caution">
    <text evidence="1">The sequence shown here is derived from an EMBL/GenBank/DDBJ whole genome shotgun (WGS) entry which is preliminary data.</text>
</comment>
<sequence length="128" mass="14414">MDDICGGELPEPMRHEGALNFFRVCLQKDDYQMNPTDLGWLRWIFDALDGENTSWLSRTGRAGGLPAVISRARADSAVPLEDCSGHIFTPDEREDLVRYVLYGAEIQRDDMIGKGLASLEHQRQGYPT</sequence>